<dbReference type="EMBL" id="CAADFC020000022">
    <property type="protein sequence ID" value="VIO74856.1"/>
    <property type="molecule type" value="Genomic_DNA"/>
</dbReference>
<gene>
    <name evidence="2" type="ORF">CI1B_56330</name>
</gene>
<organism evidence="2 3">
    <name type="scientific">Bradyrhizobium ivorense</name>
    <dbReference type="NCBI Taxonomy" id="2511166"/>
    <lineage>
        <taxon>Bacteria</taxon>
        <taxon>Pseudomonadati</taxon>
        <taxon>Pseudomonadota</taxon>
        <taxon>Alphaproteobacteria</taxon>
        <taxon>Hyphomicrobiales</taxon>
        <taxon>Nitrobacteraceae</taxon>
        <taxon>Bradyrhizobium</taxon>
    </lineage>
</organism>
<name>A0A508TKS3_9BRAD</name>
<evidence type="ECO:0000313" key="3">
    <source>
        <dbReference type="Proteomes" id="UP000328092"/>
    </source>
</evidence>
<comment type="caution">
    <text evidence="2">The sequence shown here is derived from an EMBL/GenBank/DDBJ whole genome shotgun (WGS) entry which is preliminary data.</text>
</comment>
<dbReference type="AlphaFoldDB" id="A0A508TKS3"/>
<reference evidence="2" key="1">
    <citation type="submission" date="2019-02" db="EMBL/GenBank/DDBJ databases">
        <authorList>
            <person name="Pothier F.J."/>
        </authorList>
    </citation>
    <scope>NUCLEOTIDE SEQUENCE</scope>
    <source>
        <strain evidence="2">CI-1B</strain>
    </source>
</reference>
<accession>A0A508TKS3</accession>
<feature type="region of interest" description="Disordered" evidence="1">
    <location>
        <begin position="57"/>
        <end position="76"/>
    </location>
</feature>
<protein>
    <submittedName>
        <fullName evidence="2">Uncharacterized protein</fullName>
    </submittedName>
</protein>
<proteinExistence type="predicted"/>
<sequence length="76" mass="8216">MDGKKMLSPTSVARAERQRLAAEEGARAMAEVDRQAAAVRKNMARLRILREAKEAAEAGAQADAPVALKKKRKTIG</sequence>
<evidence type="ECO:0000313" key="2">
    <source>
        <dbReference type="EMBL" id="VIO74856.1"/>
    </source>
</evidence>
<dbReference type="RefSeq" id="WP_139862565.1">
    <property type="nucleotide sequence ID" value="NZ_CAADFC020000022.1"/>
</dbReference>
<feature type="compositionally biased region" description="Low complexity" evidence="1">
    <location>
        <begin position="57"/>
        <end position="67"/>
    </location>
</feature>
<evidence type="ECO:0000256" key="1">
    <source>
        <dbReference type="SAM" id="MobiDB-lite"/>
    </source>
</evidence>
<dbReference type="Proteomes" id="UP000328092">
    <property type="component" value="Unassembled WGS sequence"/>
</dbReference>
<keyword evidence="3" id="KW-1185">Reference proteome</keyword>